<feature type="repeat" description="ANK" evidence="1">
    <location>
        <begin position="280"/>
        <end position="312"/>
    </location>
</feature>
<dbReference type="InterPro" id="IPR052391">
    <property type="entry name" value="E3_Ligase-Neurotoxin"/>
</dbReference>
<evidence type="ECO:0000313" key="3">
    <source>
        <dbReference type="Proteomes" id="UP000186817"/>
    </source>
</evidence>
<dbReference type="InterPro" id="IPR036770">
    <property type="entry name" value="Ankyrin_rpt-contain_sf"/>
</dbReference>
<protein>
    <submittedName>
        <fullName evidence="2">Kinase D-interacting substrate of 220 kDa</fullName>
    </submittedName>
</protein>
<keyword evidence="2" id="KW-0418">Kinase</keyword>
<keyword evidence="2" id="KW-0808">Transferase</keyword>
<dbReference type="PANTHER" id="PTHR24133:SF40">
    <property type="entry name" value="ANKYRIN REPEAT DOMAIN 44"/>
    <property type="match status" value="1"/>
</dbReference>
<reference evidence="2 3" key="1">
    <citation type="submission" date="2016-02" db="EMBL/GenBank/DDBJ databases">
        <title>Genome analysis of coral dinoflagellate symbionts highlights evolutionary adaptations to a symbiotic lifestyle.</title>
        <authorList>
            <person name="Aranda M."/>
            <person name="Li Y."/>
            <person name="Liew Y.J."/>
            <person name="Baumgarten S."/>
            <person name="Simakov O."/>
            <person name="Wilson M."/>
            <person name="Piel J."/>
            <person name="Ashoor H."/>
            <person name="Bougouffa S."/>
            <person name="Bajic V.B."/>
            <person name="Ryu T."/>
            <person name="Ravasi T."/>
            <person name="Bayer T."/>
            <person name="Micklem G."/>
            <person name="Kim H."/>
            <person name="Bhak J."/>
            <person name="Lajeunesse T.C."/>
            <person name="Voolstra C.R."/>
        </authorList>
    </citation>
    <scope>NUCLEOTIDE SEQUENCE [LARGE SCALE GENOMIC DNA]</scope>
    <source>
        <strain evidence="2 3">CCMP2467</strain>
    </source>
</reference>
<gene>
    <name evidence="2" type="primary">kidins220</name>
    <name evidence="2" type="ORF">AK812_SmicGene175</name>
</gene>
<proteinExistence type="predicted"/>
<name>A0A1Q9F714_SYMMI</name>
<dbReference type="PANTHER" id="PTHR24133">
    <property type="entry name" value="ANKYRIN DOMAIN-CONTAINING"/>
    <property type="match status" value="1"/>
</dbReference>
<dbReference type="PROSITE" id="PS50088">
    <property type="entry name" value="ANK_REPEAT"/>
    <property type="match status" value="2"/>
</dbReference>
<dbReference type="SUPFAM" id="SSF48403">
    <property type="entry name" value="Ankyrin repeat"/>
    <property type="match status" value="1"/>
</dbReference>
<dbReference type="PROSITE" id="PS50297">
    <property type="entry name" value="ANK_REP_REGION"/>
    <property type="match status" value="1"/>
</dbReference>
<comment type="caution">
    <text evidence="2">The sequence shown here is derived from an EMBL/GenBank/DDBJ whole genome shotgun (WGS) entry which is preliminary data.</text>
</comment>
<dbReference type="OrthoDB" id="10040922at2759"/>
<keyword evidence="1" id="KW-0040">ANK repeat</keyword>
<organism evidence="2 3">
    <name type="scientific">Symbiodinium microadriaticum</name>
    <name type="common">Dinoflagellate</name>
    <name type="synonym">Zooxanthella microadriatica</name>
    <dbReference type="NCBI Taxonomy" id="2951"/>
    <lineage>
        <taxon>Eukaryota</taxon>
        <taxon>Sar</taxon>
        <taxon>Alveolata</taxon>
        <taxon>Dinophyceae</taxon>
        <taxon>Suessiales</taxon>
        <taxon>Symbiodiniaceae</taxon>
        <taxon>Symbiodinium</taxon>
    </lineage>
</organism>
<keyword evidence="3" id="KW-1185">Reference proteome</keyword>
<dbReference type="SMART" id="SM00248">
    <property type="entry name" value="ANK"/>
    <property type="match status" value="6"/>
</dbReference>
<evidence type="ECO:0000313" key="2">
    <source>
        <dbReference type="EMBL" id="OLQ15485.1"/>
    </source>
</evidence>
<accession>A0A1Q9F714</accession>
<dbReference type="Pfam" id="PF00023">
    <property type="entry name" value="Ank"/>
    <property type="match status" value="1"/>
</dbReference>
<dbReference type="AlphaFoldDB" id="A0A1Q9F714"/>
<dbReference type="InterPro" id="IPR002110">
    <property type="entry name" value="Ankyrin_rpt"/>
</dbReference>
<sequence>MSRVCPHEHLKAKGQLSIFDGRRTTEKVSKDHPDPDFRQMRVLQGALQRFLTGSESVPKDQITEMFGAAAKPLPMREFQSCSLFIWYDYFCVPQMDVLEDNASDRCHESQQAQAINSIPAYVAQCRFFLALCPVLDCPREGKVLTASTWANRGWTRLERAVREMSPDHTWVLIQGSSSCELAGTVLSFPRGSVGEGEFGKEEDRQRLVPVMQKTIMQKMMHCLRTEDLPGFRRYLNLQHIHFAGLTIDPICGLLPSSGGDAVSEFLHQNGLSKVNKSDAAGWWPLHYAALSGNTEVIKGLLQQRAALNQRTSKGEPTLGIPPWNSALDIAVLHRHPRNLEAARLLIEARARLEGGLASSVVPAALAGNAEALRLLCKAGGDPLCTDIFGFSALEGAASMGGFGAMEELVAQGCPSKQQLSAALHTAMAGRGGSAEVVQSLLAMRADVNFQFSLSDLKPPGYLLYMVKSLQHRLGHVTALTHTVYHHPGSTALMNAVRTAQYEGAAALIAAGANLELRNCRNLTAADFAKDAAIPGFLQQGLQGNPAECRRVCSLADSAADAGPIFHESF</sequence>
<evidence type="ECO:0000256" key="1">
    <source>
        <dbReference type="PROSITE-ProRule" id="PRU00023"/>
    </source>
</evidence>
<feature type="repeat" description="ANK" evidence="1">
    <location>
        <begin position="487"/>
        <end position="519"/>
    </location>
</feature>
<dbReference type="EMBL" id="LSRX01000002">
    <property type="protein sequence ID" value="OLQ15485.1"/>
    <property type="molecule type" value="Genomic_DNA"/>
</dbReference>
<dbReference type="GO" id="GO:0016301">
    <property type="term" value="F:kinase activity"/>
    <property type="evidence" value="ECO:0007669"/>
    <property type="project" value="UniProtKB-KW"/>
</dbReference>
<dbReference type="Gene3D" id="1.25.40.20">
    <property type="entry name" value="Ankyrin repeat-containing domain"/>
    <property type="match status" value="2"/>
</dbReference>
<dbReference type="Proteomes" id="UP000186817">
    <property type="component" value="Unassembled WGS sequence"/>
</dbReference>